<keyword evidence="4" id="KW-0378">Hydrolase</keyword>
<evidence type="ECO:0000256" key="1">
    <source>
        <dbReference type="ARBA" id="ARBA00001936"/>
    </source>
</evidence>
<evidence type="ECO:0000256" key="6">
    <source>
        <dbReference type="ARBA" id="ARBA00023211"/>
    </source>
</evidence>
<dbReference type="Gene3D" id="3.90.79.10">
    <property type="entry name" value="Nucleoside Triphosphate Pyrophosphohydrolase"/>
    <property type="match status" value="1"/>
</dbReference>
<protein>
    <recommendedName>
        <fullName evidence="8">Nudix hydrolase domain-containing protein</fullName>
    </recommendedName>
</protein>
<feature type="compositionally biased region" description="Basic and acidic residues" evidence="7">
    <location>
        <begin position="1"/>
        <end position="11"/>
    </location>
</feature>
<name>A0A6G1IPS5_9PLEO</name>
<dbReference type="PANTHER" id="PTHR12318">
    <property type="entry name" value="TESTOSTERONE-REGULATED PROTEIN RP2"/>
    <property type="match status" value="1"/>
</dbReference>
<dbReference type="GO" id="GO:0016818">
    <property type="term" value="F:hydrolase activity, acting on acid anhydrides, in phosphorus-containing anhydrides"/>
    <property type="evidence" value="ECO:0007669"/>
    <property type="project" value="InterPro"/>
</dbReference>
<dbReference type="GO" id="GO:0005739">
    <property type="term" value="C:mitochondrion"/>
    <property type="evidence" value="ECO:0007669"/>
    <property type="project" value="TreeGrafter"/>
</dbReference>
<organism evidence="9 10">
    <name type="scientific">Lentithecium fluviatile CBS 122367</name>
    <dbReference type="NCBI Taxonomy" id="1168545"/>
    <lineage>
        <taxon>Eukaryota</taxon>
        <taxon>Fungi</taxon>
        <taxon>Dikarya</taxon>
        <taxon>Ascomycota</taxon>
        <taxon>Pezizomycotina</taxon>
        <taxon>Dothideomycetes</taxon>
        <taxon>Pleosporomycetidae</taxon>
        <taxon>Pleosporales</taxon>
        <taxon>Massarineae</taxon>
        <taxon>Lentitheciaceae</taxon>
        <taxon>Lentithecium</taxon>
    </lineage>
</organism>
<dbReference type="InterPro" id="IPR039121">
    <property type="entry name" value="NUDT19"/>
</dbReference>
<dbReference type="OrthoDB" id="1695362at2759"/>
<dbReference type="PANTHER" id="PTHR12318:SF0">
    <property type="entry name" value="ACYL-COENZYME A DIPHOSPHATASE NUDT19"/>
    <property type="match status" value="1"/>
</dbReference>
<dbReference type="CDD" id="cd18870">
    <property type="entry name" value="NUDIX_AcylCoAdiphos_Nudt19"/>
    <property type="match status" value="1"/>
</dbReference>
<dbReference type="PROSITE" id="PS51462">
    <property type="entry name" value="NUDIX"/>
    <property type="match status" value="1"/>
</dbReference>
<keyword evidence="3" id="KW-0479">Metal-binding</keyword>
<keyword evidence="10" id="KW-1185">Reference proteome</keyword>
<dbReference type="GO" id="GO:0046872">
    <property type="term" value="F:metal ion binding"/>
    <property type="evidence" value="ECO:0007669"/>
    <property type="project" value="UniProtKB-KW"/>
</dbReference>
<evidence type="ECO:0000313" key="9">
    <source>
        <dbReference type="EMBL" id="KAF2679879.1"/>
    </source>
</evidence>
<evidence type="ECO:0000256" key="5">
    <source>
        <dbReference type="ARBA" id="ARBA00022842"/>
    </source>
</evidence>
<comment type="cofactor">
    <cofactor evidence="1">
        <name>Mn(2+)</name>
        <dbReference type="ChEBI" id="CHEBI:29035"/>
    </cofactor>
</comment>
<keyword evidence="6" id="KW-0464">Manganese</keyword>
<evidence type="ECO:0000256" key="2">
    <source>
        <dbReference type="ARBA" id="ARBA00001946"/>
    </source>
</evidence>
<dbReference type="SUPFAM" id="SSF55811">
    <property type="entry name" value="Nudix"/>
    <property type="match status" value="1"/>
</dbReference>
<feature type="domain" description="Nudix hydrolase" evidence="8">
    <location>
        <begin position="19"/>
        <end position="242"/>
    </location>
</feature>
<evidence type="ECO:0000256" key="7">
    <source>
        <dbReference type="SAM" id="MobiDB-lite"/>
    </source>
</evidence>
<sequence length="378" mass="41567">MSTPADHEPLKKPPKTPAVPRPSSSVLLISPTNQILLLHRVRTSSSFASAHVFPGGALSPEHDGPVPDVDDPGRHQDGLAYRMAAVRETFEECGILLATSKKTGKLFTEISDEEREEGRKAVHSGKVKFRDLLETWDAVPDTEGLVPFTRWITPPNVPKRFSTQMYLYFLPLGSISPTKHASTSSAKTPPNPGLIDEDEIVIPNPTHDGGIEHTAARFLPPNKWIDLARQNRIILFPPQFFLTLLLSPYLASTVTSPSSPIPSLSELQAERDRLAAFLWKPRMYDGKPEVSFAEACISPVVLGKGEYGQQDQDGVGRGVGKDTAVLALDRPGREVEALGHGRCGVREWVVTTRFKKDGPRDVDVRRREDVLGRGVGKL</sequence>
<dbReference type="InterPro" id="IPR015797">
    <property type="entry name" value="NUDIX_hydrolase-like_dom_sf"/>
</dbReference>
<dbReference type="Proteomes" id="UP000799291">
    <property type="component" value="Unassembled WGS sequence"/>
</dbReference>
<dbReference type="InterPro" id="IPR000086">
    <property type="entry name" value="NUDIX_hydrolase_dom"/>
</dbReference>
<comment type="cofactor">
    <cofactor evidence="2">
        <name>Mg(2+)</name>
        <dbReference type="ChEBI" id="CHEBI:18420"/>
    </cofactor>
</comment>
<evidence type="ECO:0000256" key="4">
    <source>
        <dbReference type="ARBA" id="ARBA00022801"/>
    </source>
</evidence>
<gene>
    <name evidence="9" type="ORF">K458DRAFT_374339</name>
</gene>
<evidence type="ECO:0000313" key="10">
    <source>
        <dbReference type="Proteomes" id="UP000799291"/>
    </source>
</evidence>
<feature type="region of interest" description="Disordered" evidence="7">
    <location>
        <begin position="1"/>
        <end position="25"/>
    </location>
</feature>
<accession>A0A6G1IPS5</accession>
<evidence type="ECO:0000259" key="8">
    <source>
        <dbReference type="PROSITE" id="PS51462"/>
    </source>
</evidence>
<proteinExistence type="predicted"/>
<reference evidence="9" key="1">
    <citation type="journal article" date="2020" name="Stud. Mycol.">
        <title>101 Dothideomycetes genomes: a test case for predicting lifestyles and emergence of pathogens.</title>
        <authorList>
            <person name="Haridas S."/>
            <person name="Albert R."/>
            <person name="Binder M."/>
            <person name="Bloem J."/>
            <person name="Labutti K."/>
            <person name="Salamov A."/>
            <person name="Andreopoulos B."/>
            <person name="Baker S."/>
            <person name="Barry K."/>
            <person name="Bills G."/>
            <person name="Bluhm B."/>
            <person name="Cannon C."/>
            <person name="Castanera R."/>
            <person name="Culley D."/>
            <person name="Daum C."/>
            <person name="Ezra D."/>
            <person name="Gonzalez J."/>
            <person name="Henrissat B."/>
            <person name="Kuo A."/>
            <person name="Liang C."/>
            <person name="Lipzen A."/>
            <person name="Lutzoni F."/>
            <person name="Magnuson J."/>
            <person name="Mondo S."/>
            <person name="Nolan M."/>
            <person name="Ohm R."/>
            <person name="Pangilinan J."/>
            <person name="Park H.-J."/>
            <person name="Ramirez L."/>
            <person name="Alfaro M."/>
            <person name="Sun H."/>
            <person name="Tritt A."/>
            <person name="Yoshinaga Y."/>
            <person name="Zwiers L.-H."/>
            <person name="Turgeon B."/>
            <person name="Goodwin S."/>
            <person name="Spatafora J."/>
            <person name="Crous P."/>
            <person name="Grigoriev I."/>
        </authorList>
    </citation>
    <scope>NUCLEOTIDE SEQUENCE</scope>
    <source>
        <strain evidence="9">CBS 122367</strain>
    </source>
</reference>
<keyword evidence="5" id="KW-0460">Magnesium</keyword>
<evidence type="ECO:0000256" key="3">
    <source>
        <dbReference type="ARBA" id="ARBA00022723"/>
    </source>
</evidence>
<dbReference type="AlphaFoldDB" id="A0A6G1IPS5"/>
<dbReference type="EMBL" id="MU005600">
    <property type="protein sequence ID" value="KAF2679879.1"/>
    <property type="molecule type" value="Genomic_DNA"/>
</dbReference>